<protein>
    <submittedName>
        <fullName evidence="6">Transcriptional regulator, TetR family</fullName>
    </submittedName>
</protein>
<keyword evidence="7" id="KW-1185">Reference proteome</keyword>
<name>A0ABT1JJ67_ACTCY</name>
<keyword evidence="2 4" id="KW-0238">DNA-binding</keyword>
<evidence type="ECO:0000313" key="6">
    <source>
        <dbReference type="EMBL" id="MCP2332556.1"/>
    </source>
</evidence>
<dbReference type="EMBL" id="AUBJ02000001">
    <property type="protein sequence ID" value="MCP2332556.1"/>
    <property type="molecule type" value="Genomic_DNA"/>
</dbReference>
<dbReference type="InterPro" id="IPR009057">
    <property type="entry name" value="Homeodomain-like_sf"/>
</dbReference>
<evidence type="ECO:0000256" key="4">
    <source>
        <dbReference type="PROSITE-ProRule" id="PRU00335"/>
    </source>
</evidence>
<sequence length="194" mass="21937">MTGQEHPPPTDPRERRRLARRHEIMDVALAIAEGEGWEAVTTRRVARSIDYSQPVIYQHFASRDDLVAAIARRGFDTLTGEIESVARAGGARPFEGLCRRYVEFGRRRPRLYEVMFGAPTSLVFATADTPEELRRTFLALRELVARGHQSEDADGVTEFFWACCHGLVSLLLAGRIPETRVEEHVRRIGHLLDG</sequence>
<dbReference type="SUPFAM" id="SSF48498">
    <property type="entry name" value="Tetracyclin repressor-like, C-terminal domain"/>
    <property type="match status" value="1"/>
</dbReference>
<evidence type="ECO:0000313" key="7">
    <source>
        <dbReference type="Proteomes" id="UP000791080"/>
    </source>
</evidence>
<organism evidence="6 7">
    <name type="scientific">Actinoalloteichus caeruleus DSM 43889</name>
    <dbReference type="NCBI Taxonomy" id="1120930"/>
    <lineage>
        <taxon>Bacteria</taxon>
        <taxon>Bacillati</taxon>
        <taxon>Actinomycetota</taxon>
        <taxon>Actinomycetes</taxon>
        <taxon>Pseudonocardiales</taxon>
        <taxon>Pseudonocardiaceae</taxon>
        <taxon>Actinoalloteichus</taxon>
        <taxon>Actinoalloteichus cyanogriseus</taxon>
    </lineage>
</organism>
<evidence type="ECO:0000259" key="5">
    <source>
        <dbReference type="PROSITE" id="PS50977"/>
    </source>
</evidence>
<proteinExistence type="predicted"/>
<feature type="domain" description="HTH tetR-type" evidence="5">
    <location>
        <begin position="18"/>
        <end position="78"/>
    </location>
</feature>
<evidence type="ECO:0000256" key="2">
    <source>
        <dbReference type="ARBA" id="ARBA00023125"/>
    </source>
</evidence>
<accession>A0ABT1JJ67</accession>
<dbReference type="SUPFAM" id="SSF46689">
    <property type="entry name" value="Homeodomain-like"/>
    <property type="match status" value="1"/>
</dbReference>
<dbReference type="Gene3D" id="1.10.357.10">
    <property type="entry name" value="Tetracycline Repressor, domain 2"/>
    <property type="match status" value="1"/>
</dbReference>
<keyword evidence="3" id="KW-0804">Transcription</keyword>
<reference evidence="6 7" key="2">
    <citation type="submission" date="2022-06" db="EMBL/GenBank/DDBJ databases">
        <title>Genomic Encyclopedia of Type Strains, Phase I: the one thousand microbial genomes (KMG-I) project.</title>
        <authorList>
            <person name="Kyrpides N."/>
        </authorList>
    </citation>
    <scope>NUCLEOTIDE SEQUENCE [LARGE SCALE GENOMIC DNA]</scope>
    <source>
        <strain evidence="6 7">DSM 43889</strain>
    </source>
</reference>
<comment type="caution">
    <text evidence="6">The sequence shown here is derived from an EMBL/GenBank/DDBJ whole genome shotgun (WGS) entry which is preliminary data.</text>
</comment>
<dbReference type="RefSeq" id="WP_026417519.1">
    <property type="nucleotide sequence ID" value="NZ_AUBJ02000001.1"/>
</dbReference>
<dbReference type="InterPro" id="IPR025996">
    <property type="entry name" value="MT1864/Rv1816-like_C"/>
</dbReference>
<dbReference type="Proteomes" id="UP000791080">
    <property type="component" value="Unassembled WGS sequence"/>
</dbReference>
<dbReference type="PROSITE" id="PS50977">
    <property type="entry name" value="HTH_TETR_2"/>
    <property type="match status" value="1"/>
</dbReference>
<reference evidence="6 7" key="1">
    <citation type="submission" date="2013-07" db="EMBL/GenBank/DDBJ databases">
        <authorList>
            <consortium name="DOE Joint Genome Institute"/>
            <person name="Reeve W."/>
            <person name="Huntemann M."/>
            <person name="Han J."/>
            <person name="Chen A."/>
            <person name="Kyrpides N."/>
            <person name="Mavromatis K."/>
            <person name="Markowitz V."/>
            <person name="Palaniappan K."/>
            <person name="Ivanova N."/>
            <person name="Schaumberg A."/>
            <person name="Pati A."/>
            <person name="Liolios K."/>
            <person name="Nordberg H.P."/>
            <person name="Cantor M.N."/>
            <person name="Hua S.X."/>
            <person name="Woyke T."/>
        </authorList>
    </citation>
    <scope>NUCLEOTIDE SEQUENCE [LARGE SCALE GENOMIC DNA]</scope>
    <source>
        <strain evidence="6 7">DSM 43889</strain>
    </source>
</reference>
<dbReference type="InterPro" id="IPR050109">
    <property type="entry name" value="HTH-type_TetR-like_transc_reg"/>
</dbReference>
<dbReference type="PANTHER" id="PTHR30055">
    <property type="entry name" value="HTH-TYPE TRANSCRIPTIONAL REGULATOR RUTR"/>
    <property type="match status" value="1"/>
</dbReference>
<evidence type="ECO:0000256" key="1">
    <source>
        <dbReference type="ARBA" id="ARBA00023015"/>
    </source>
</evidence>
<keyword evidence="1" id="KW-0805">Transcription regulation</keyword>
<dbReference type="PANTHER" id="PTHR30055:SF234">
    <property type="entry name" value="HTH-TYPE TRANSCRIPTIONAL REGULATOR BETI"/>
    <property type="match status" value="1"/>
</dbReference>
<dbReference type="Pfam" id="PF00440">
    <property type="entry name" value="TetR_N"/>
    <property type="match status" value="1"/>
</dbReference>
<dbReference type="InterPro" id="IPR036271">
    <property type="entry name" value="Tet_transcr_reg_TetR-rel_C_sf"/>
</dbReference>
<dbReference type="Pfam" id="PF13305">
    <property type="entry name" value="TetR_C_33"/>
    <property type="match status" value="1"/>
</dbReference>
<gene>
    <name evidence="6" type="ORF">G443_002826</name>
</gene>
<dbReference type="InterPro" id="IPR001647">
    <property type="entry name" value="HTH_TetR"/>
</dbReference>
<evidence type="ECO:0000256" key="3">
    <source>
        <dbReference type="ARBA" id="ARBA00023163"/>
    </source>
</evidence>
<feature type="DNA-binding region" description="H-T-H motif" evidence="4">
    <location>
        <begin position="41"/>
        <end position="60"/>
    </location>
</feature>